<feature type="non-terminal residue" evidence="1">
    <location>
        <position position="191"/>
    </location>
</feature>
<reference evidence="1" key="1">
    <citation type="submission" date="2023-03" db="EMBL/GenBank/DDBJ databases">
        <title>Massive genome expansion in bonnet fungi (Mycena s.s.) driven by repeated elements and novel gene families across ecological guilds.</title>
        <authorList>
            <consortium name="Lawrence Berkeley National Laboratory"/>
            <person name="Harder C.B."/>
            <person name="Miyauchi S."/>
            <person name="Viragh M."/>
            <person name="Kuo A."/>
            <person name="Thoen E."/>
            <person name="Andreopoulos B."/>
            <person name="Lu D."/>
            <person name="Skrede I."/>
            <person name="Drula E."/>
            <person name="Henrissat B."/>
            <person name="Morin E."/>
            <person name="Kohler A."/>
            <person name="Barry K."/>
            <person name="LaButti K."/>
            <person name="Morin E."/>
            <person name="Salamov A."/>
            <person name="Lipzen A."/>
            <person name="Mereny Z."/>
            <person name="Hegedus B."/>
            <person name="Baldrian P."/>
            <person name="Stursova M."/>
            <person name="Weitz H."/>
            <person name="Taylor A."/>
            <person name="Grigoriev I.V."/>
            <person name="Nagy L.G."/>
            <person name="Martin F."/>
            <person name="Kauserud H."/>
        </authorList>
    </citation>
    <scope>NUCLEOTIDE SEQUENCE</scope>
    <source>
        <strain evidence="1">CBHHK002</strain>
    </source>
</reference>
<comment type="caution">
    <text evidence="1">The sequence shown here is derived from an EMBL/GenBank/DDBJ whole genome shotgun (WGS) entry which is preliminary data.</text>
</comment>
<organism evidence="1 2">
    <name type="scientific">Mycena albidolilacea</name>
    <dbReference type="NCBI Taxonomy" id="1033008"/>
    <lineage>
        <taxon>Eukaryota</taxon>
        <taxon>Fungi</taxon>
        <taxon>Dikarya</taxon>
        <taxon>Basidiomycota</taxon>
        <taxon>Agaricomycotina</taxon>
        <taxon>Agaricomycetes</taxon>
        <taxon>Agaricomycetidae</taxon>
        <taxon>Agaricales</taxon>
        <taxon>Marasmiineae</taxon>
        <taxon>Mycenaceae</taxon>
        <taxon>Mycena</taxon>
    </lineage>
</organism>
<evidence type="ECO:0000313" key="2">
    <source>
        <dbReference type="Proteomes" id="UP001218218"/>
    </source>
</evidence>
<keyword evidence="2" id="KW-1185">Reference proteome</keyword>
<dbReference type="EMBL" id="JARIHO010000010">
    <property type="protein sequence ID" value="KAJ7354336.1"/>
    <property type="molecule type" value="Genomic_DNA"/>
</dbReference>
<protein>
    <submittedName>
        <fullName evidence="1">Uncharacterized protein</fullName>
    </submittedName>
</protein>
<dbReference type="Proteomes" id="UP001218218">
    <property type="component" value="Unassembled WGS sequence"/>
</dbReference>
<evidence type="ECO:0000313" key="1">
    <source>
        <dbReference type="EMBL" id="KAJ7354336.1"/>
    </source>
</evidence>
<gene>
    <name evidence="1" type="ORF">DFH08DRAFT_854607</name>
</gene>
<proteinExistence type="predicted"/>
<sequence length="191" mass="20889">MGRGWGCGGLVATRPHILPSTTSRGVLRTPTPSYTRISSQSPHLLLISAIWLRLPIRAYASRSPRPHPGPDPSPPPSLIGRLTPRVHTSTSTCDPSLTHYLYMQHTTSPHARHTYSSASAMDTTIFIPVHATYIHLVFGFTSAISFHSISLVWTSAWAVWGLGFTVGTAQGFMASLHLTEYPQLWSMSITA</sequence>
<accession>A0AAD7ABJ7</accession>
<dbReference type="AlphaFoldDB" id="A0AAD7ABJ7"/>
<name>A0AAD7ABJ7_9AGAR</name>